<dbReference type="EMBL" id="BNJF01000007">
    <property type="protein sequence ID" value="GHO50005.1"/>
    <property type="molecule type" value="Genomic_DNA"/>
</dbReference>
<dbReference type="Proteomes" id="UP000612362">
    <property type="component" value="Unassembled WGS sequence"/>
</dbReference>
<proteinExistence type="predicted"/>
<keyword evidence="3" id="KW-1185">Reference proteome</keyword>
<dbReference type="RefSeq" id="WP_220199073.1">
    <property type="nucleotide sequence ID" value="NZ_BNJF01000007.1"/>
</dbReference>
<organism evidence="2 3">
    <name type="scientific">Ktedonospora formicarum</name>
    <dbReference type="NCBI Taxonomy" id="2778364"/>
    <lineage>
        <taxon>Bacteria</taxon>
        <taxon>Bacillati</taxon>
        <taxon>Chloroflexota</taxon>
        <taxon>Ktedonobacteria</taxon>
        <taxon>Ktedonobacterales</taxon>
        <taxon>Ktedonobacteraceae</taxon>
        <taxon>Ktedonospora</taxon>
    </lineage>
</organism>
<evidence type="ECO:0008006" key="4">
    <source>
        <dbReference type="Google" id="ProtNLM"/>
    </source>
</evidence>
<feature type="chain" id="PRO_5035321927" description="Lipoprotein" evidence="1">
    <location>
        <begin position="34"/>
        <end position="322"/>
    </location>
</feature>
<reference evidence="2" key="1">
    <citation type="submission" date="2020-10" db="EMBL/GenBank/DDBJ databases">
        <title>Taxonomic study of unclassified bacteria belonging to the class Ktedonobacteria.</title>
        <authorList>
            <person name="Yabe S."/>
            <person name="Wang C.M."/>
            <person name="Zheng Y."/>
            <person name="Sakai Y."/>
            <person name="Cavaletti L."/>
            <person name="Monciardini P."/>
            <person name="Donadio S."/>
        </authorList>
    </citation>
    <scope>NUCLEOTIDE SEQUENCE</scope>
    <source>
        <strain evidence="2">SOSP1-1</strain>
    </source>
</reference>
<feature type="signal peptide" evidence="1">
    <location>
        <begin position="1"/>
        <end position="33"/>
    </location>
</feature>
<dbReference type="AlphaFoldDB" id="A0A8J3MW54"/>
<sequence length="322" mass="35023">MGQPAPYMTKTRRIFLALCGCLLLALFASSLTACDSGTPNQKSVKTINTKNDKPPVTYSGDGKDVVIRTLYGGGLKGSLSFAPEVSIYGDGTYILGSERKGKLSSDALEKLLDSLVNTYDLPDFGERQFVDIQDMNATYLQLALNNKSMEYAYGSYGHYQPKSSSLDEYGRLGKALTAINDAVNATSNNPYGASAYALLARRTFSANANDTYPLWPLSDFTLEQAATYECGKIPENENTPNLETPCLKFTIPEHAIRLKDEQYQSIKAILSSGQGIMGEGGLYYNVTLRPLLPDEISSGKLSMLGSQQSSYMAIPLREGGPE</sequence>
<protein>
    <recommendedName>
        <fullName evidence="4">Lipoprotein</fullName>
    </recommendedName>
</protein>
<evidence type="ECO:0000313" key="2">
    <source>
        <dbReference type="EMBL" id="GHO50005.1"/>
    </source>
</evidence>
<gene>
    <name evidence="2" type="ORF">KSX_81680</name>
</gene>
<keyword evidence="1" id="KW-0732">Signal</keyword>
<evidence type="ECO:0000256" key="1">
    <source>
        <dbReference type="SAM" id="SignalP"/>
    </source>
</evidence>
<accession>A0A8J3MW54</accession>
<evidence type="ECO:0000313" key="3">
    <source>
        <dbReference type="Proteomes" id="UP000612362"/>
    </source>
</evidence>
<comment type="caution">
    <text evidence="2">The sequence shown here is derived from an EMBL/GenBank/DDBJ whole genome shotgun (WGS) entry which is preliminary data.</text>
</comment>
<name>A0A8J3MW54_9CHLR</name>